<proteinExistence type="predicted"/>
<protein>
    <submittedName>
        <fullName evidence="1">Uncharacterized protein</fullName>
    </submittedName>
</protein>
<sequence length="92" mass="10972">MSFSNRHSSSWYSLRNQTHMLFHTDHRKSQYLRRVCLLMNTLLHRPVATLMKNIHARRISRISSSTVQIYTRRSKRQAAAEASWTRSSRRRG</sequence>
<gene>
    <name evidence="1" type="ORF">NTEN_LOCUS24457</name>
</gene>
<dbReference type="Proteomes" id="UP000479000">
    <property type="component" value="Unassembled WGS sequence"/>
</dbReference>
<name>A0A6H5HWF2_9HEMI</name>
<accession>A0A6H5HWF2</accession>
<organism evidence="1 2">
    <name type="scientific">Nesidiocoris tenuis</name>
    <dbReference type="NCBI Taxonomy" id="355587"/>
    <lineage>
        <taxon>Eukaryota</taxon>
        <taxon>Metazoa</taxon>
        <taxon>Ecdysozoa</taxon>
        <taxon>Arthropoda</taxon>
        <taxon>Hexapoda</taxon>
        <taxon>Insecta</taxon>
        <taxon>Pterygota</taxon>
        <taxon>Neoptera</taxon>
        <taxon>Paraneoptera</taxon>
        <taxon>Hemiptera</taxon>
        <taxon>Heteroptera</taxon>
        <taxon>Panheteroptera</taxon>
        <taxon>Cimicomorpha</taxon>
        <taxon>Miridae</taxon>
        <taxon>Dicyphina</taxon>
        <taxon>Nesidiocoris</taxon>
    </lineage>
</organism>
<evidence type="ECO:0000313" key="2">
    <source>
        <dbReference type="Proteomes" id="UP000479000"/>
    </source>
</evidence>
<dbReference type="EMBL" id="CADCXU010036078">
    <property type="protein sequence ID" value="CAB0020931.1"/>
    <property type="molecule type" value="Genomic_DNA"/>
</dbReference>
<dbReference type="AlphaFoldDB" id="A0A6H5HWF2"/>
<evidence type="ECO:0000313" key="1">
    <source>
        <dbReference type="EMBL" id="CAB0020931.1"/>
    </source>
</evidence>
<keyword evidence="2" id="KW-1185">Reference proteome</keyword>
<reference evidence="1 2" key="1">
    <citation type="submission" date="2020-02" db="EMBL/GenBank/DDBJ databases">
        <authorList>
            <person name="Ferguson B K."/>
        </authorList>
    </citation>
    <scope>NUCLEOTIDE SEQUENCE [LARGE SCALE GENOMIC DNA]</scope>
</reference>